<evidence type="ECO:0000313" key="1">
    <source>
        <dbReference type="EMBL" id="VDN59185.1"/>
    </source>
</evidence>
<gene>
    <name evidence="1" type="ORF">DME_LOCUS9158</name>
</gene>
<dbReference type="SUPFAM" id="SSF53335">
    <property type="entry name" value="S-adenosyl-L-methionine-dependent methyltransferases"/>
    <property type="match status" value="1"/>
</dbReference>
<dbReference type="Proteomes" id="UP000274756">
    <property type="component" value="Unassembled WGS sequence"/>
</dbReference>
<dbReference type="Gene3D" id="3.40.50.150">
    <property type="entry name" value="Vaccinia Virus protein VP39"/>
    <property type="match status" value="1"/>
</dbReference>
<dbReference type="PANTHER" id="PTHR43675">
    <property type="entry name" value="ARSENITE METHYLTRANSFERASE"/>
    <property type="match status" value="1"/>
</dbReference>
<sequence length="356" mass="40439">MLNIADAEKEFNKLLDRIEPRIIPQFFTWINESFCVLNDFDGKKVNFSTTGLQNERLTEADAILYKISLDIRHEVPLNAVLESENIYWPQIGLDSDCDPKTTVRFIAVHVDSFLYDDDAVDDLVDQGKLSRNYCVRCGSLDVKPLIFFSHSLSLLQLRYIFTTLVPLNANMSGKLILDIGSRLGCVLYASYLYRISIFFIPVEIRNKKCVLLDSDFSEGKVNTVGVEVNKEFCALQNKIIGENNMAHSIKVINDDIRNQGHLVASADVVVLNNVFSFFLPPEEQINCWNFLHRAVRRGAVIVSIPSMEILTEHLQLEFSISDWLDKIDSGHLAARFAGTNEDLFDDCVKITLYSVK</sequence>
<protein>
    <submittedName>
        <fullName evidence="4">CheR domain-containing protein</fullName>
    </submittedName>
</protein>
<name>A0A158Q4Q2_DRAME</name>
<proteinExistence type="predicted"/>
<evidence type="ECO:0000313" key="4">
    <source>
        <dbReference type="WBParaSite" id="DME_0000535901-mRNA-1"/>
    </source>
</evidence>
<dbReference type="GO" id="GO:0008168">
    <property type="term" value="F:methyltransferase activity"/>
    <property type="evidence" value="ECO:0007669"/>
    <property type="project" value="TreeGrafter"/>
</dbReference>
<dbReference type="InterPro" id="IPR026669">
    <property type="entry name" value="Arsenite_MeTrfase-like"/>
</dbReference>
<organism evidence="2 4">
    <name type="scientific">Dracunculus medinensis</name>
    <name type="common">Guinea worm</name>
    <dbReference type="NCBI Taxonomy" id="318479"/>
    <lineage>
        <taxon>Eukaryota</taxon>
        <taxon>Metazoa</taxon>
        <taxon>Ecdysozoa</taxon>
        <taxon>Nematoda</taxon>
        <taxon>Chromadorea</taxon>
        <taxon>Rhabditida</taxon>
        <taxon>Spirurina</taxon>
        <taxon>Dracunculoidea</taxon>
        <taxon>Dracunculidae</taxon>
        <taxon>Dracunculus</taxon>
    </lineage>
</organism>
<reference evidence="4" key="1">
    <citation type="submission" date="2016-04" db="UniProtKB">
        <authorList>
            <consortium name="WormBaseParasite"/>
        </authorList>
    </citation>
    <scope>IDENTIFICATION</scope>
</reference>
<dbReference type="STRING" id="318479.A0A158Q4Q2"/>
<dbReference type="InterPro" id="IPR029063">
    <property type="entry name" value="SAM-dependent_MTases_sf"/>
</dbReference>
<evidence type="ECO:0000313" key="2">
    <source>
        <dbReference type="Proteomes" id="UP000038040"/>
    </source>
</evidence>
<keyword evidence="3" id="KW-1185">Reference proteome</keyword>
<dbReference type="OrthoDB" id="15794at2759"/>
<accession>A0A158Q4Q2</accession>
<dbReference type="EMBL" id="UYYG01001177">
    <property type="protein sequence ID" value="VDN59185.1"/>
    <property type="molecule type" value="Genomic_DNA"/>
</dbReference>
<dbReference type="Proteomes" id="UP000038040">
    <property type="component" value="Unplaced"/>
</dbReference>
<dbReference type="PANTHER" id="PTHR43675:SF1">
    <property type="entry name" value="RIKEN CDNA 2700097O09 GENE"/>
    <property type="match status" value="1"/>
</dbReference>
<dbReference type="AlphaFoldDB" id="A0A158Q4Q2"/>
<dbReference type="WBParaSite" id="DME_0000535901-mRNA-1">
    <property type="protein sequence ID" value="DME_0000535901-mRNA-1"/>
    <property type="gene ID" value="DME_0000535901"/>
</dbReference>
<evidence type="ECO:0000313" key="3">
    <source>
        <dbReference type="Proteomes" id="UP000274756"/>
    </source>
</evidence>
<reference evidence="1 3" key="2">
    <citation type="submission" date="2018-11" db="EMBL/GenBank/DDBJ databases">
        <authorList>
            <consortium name="Pathogen Informatics"/>
        </authorList>
    </citation>
    <scope>NUCLEOTIDE SEQUENCE [LARGE SCALE GENOMIC DNA]</scope>
</reference>